<dbReference type="Gene3D" id="3.40.30.10">
    <property type="entry name" value="Glutaredoxin"/>
    <property type="match status" value="1"/>
</dbReference>
<evidence type="ECO:0000313" key="1">
    <source>
        <dbReference type="EMBL" id="MDO4841725.1"/>
    </source>
</evidence>
<dbReference type="SUPFAM" id="SSF52833">
    <property type="entry name" value="Thioredoxin-like"/>
    <property type="match status" value="1"/>
</dbReference>
<protein>
    <submittedName>
        <fullName evidence="1">Glutaredoxin family protein</fullName>
    </submittedName>
</protein>
<comment type="caution">
    <text evidence="1">The sequence shown here is derived from an EMBL/GenBank/DDBJ whole genome shotgun (WGS) entry which is preliminary data.</text>
</comment>
<keyword evidence="2" id="KW-1185">Reference proteome</keyword>
<dbReference type="InterPro" id="IPR036249">
    <property type="entry name" value="Thioredoxin-like_sf"/>
</dbReference>
<organism evidence="1 2">
    <name type="scientific">Phoenicibacter congonensis</name>
    <dbReference type="NCBI Taxonomy" id="1944646"/>
    <lineage>
        <taxon>Bacteria</taxon>
        <taxon>Bacillati</taxon>
        <taxon>Actinomycetota</taxon>
        <taxon>Coriobacteriia</taxon>
        <taxon>Eggerthellales</taxon>
        <taxon>Eggerthellaceae</taxon>
        <taxon>Phoenicibacter</taxon>
    </lineage>
</organism>
<sequence length="67" mass="7559">MEQVVVYSTGCPRCKILEKKLTEKGISFTENNSVEEMLELGIMEVPVLQIGGERLNFSQAVQWANNQ</sequence>
<evidence type="ECO:0000313" key="2">
    <source>
        <dbReference type="Proteomes" id="UP001168575"/>
    </source>
</evidence>
<dbReference type="CDD" id="cd02976">
    <property type="entry name" value="NrdH"/>
    <property type="match status" value="1"/>
</dbReference>
<gene>
    <name evidence="1" type="ORF">Q3982_03500</name>
</gene>
<dbReference type="AlphaFoldDB" id="A0AA43U901"/>
<proteinExistence type="predicted"/>
<dbReference type="Proteomes" id="UP001168575">
    <property type="component" value="Unassembled WGS sequence"/>
</dbReference>
<dbReference type="EMBL" id="JAUMVS010000042">
    <property type="protein sequence ID" value="MDO4841725.1"/>
    <property type="molecule type" value="Genomic_DNA"/>
</dbReference>
<name>A0AA43U901_9ACTN</name>
<accession>A0AA43U901</accession>
<reference evidence="1" key="1">
    <citation type="submission" date="2023-07" db="EMBL/GenBank/DDBJ databases">
        <title>Between Cages and Wild: Unraveling the Impact of Captivity on Animal Microbiomes and Antimicrobial Resistance.</title>
        <authorList>
            <person name="Schmartz G.P."/>
            <person name="Rehner J."/>
            <person name="Schuff M.J."/>
            <person name="Becker S.L."/>
            <person name="Kravczyk M."/>
            <person name="Gurevich A."/>
            <person name="Francke R."/>
            <person name="Mueller R."/>
            <person name="Keller V."/>
            <person name="Keller A."/>
        </authorList>
    </citation>
    <scope>NUCLEOTIDE SEQUENCE</scope>
    <source>
        <strain evidence="1">S12M_St_49</strain>
    </source>
</reference>